<dbReference type="PROSITE" id="PS51257">
    <property type="entry name" value="PROKAR_LIPOPROTEIN"/>
    <property type="match status" value="1"/>
</dbReference>
<proteinExistence type="predicted"/>
<evidence type="ECO:0008006" key="3">
    <source>
        <dbReference type="Google" id="ProtNLM"/>
    </source>
</evidence>
<protein>
    <recommendedName>
        <fullName evidence="3">Lipoprotein</fullName>
    </recommendedName>
</protein>
<keyword evidence="2" id="KW-1185">Reference proteome</keyword>
<accession>A0A7W9WYQ0</accession>
<dbReference type="RefSeq" id="WP_183552520.1">
    <property type="nucleotide sequence ID" value="NZ_JACHBX010000001.1"/>
</dbReference>
<dbReference type="Proteomes" id="UP000540787">
    <property type="component" value="Unassembled WGS sequence"/>
</dbReference>
<evidence type="ECO:0000313" key="1">
    <source>
        <dbReference type="EMBL" id="MBB6133232.1"/>
    </source>
</evidence>
<name>A0A7W9WYQ0_9BURK</name>
<gene>
    <name evidence="1" type="ORF">HD842_001343</name>
</gene>
<sequence length="109" mass="12098">MKKNLFWLSCLFIAGCGNSNSDAFVGKWSRIQDGGSKLNISLDIQKNGDTYLVKRTMPSFVDSSTRTHSMPAVYKDGLLQVPSELLTYSVDKKTGHITDGKSEYEKTAK</sequence>
<evidence type="ECO:0000313" key="2">
    <source>
        <dbReference type="Proteomes" id="UP000540787"/>
    </source>
</evidence>
<dbReference type="EMBL" id="JACHBX010000001">
    <property type="protein sequence ID" value="MBB6133232.1"/>
    <property type="molecule type" value="Genomic_DNA"/>
</dbReference>
<organism evidence="1 2">
    <name type="scientific">Massilia aurea</name>
    <dbReference type="NCBI Taxonomy" id="373040"/>
    <lineage>
        <taxon>Bacteria</taxon>
        <taxon>Pseudomonadati</taxon>
        <taxon>Pseudomonadota</taxon>
        <taxon>Betaproteobacteria</taxon>
        <taxon>Burkholderiales</taxon>
        <taxon>Oxalobacteraceae</taxon>
        <taxon>Telluria group</taxon>
        <taxon>Massilia</taxon>
    </lineage>
</organism>
<comment type="caution">
    <text evidence="1">The sequence shown here is derived from an EMBL/GenBank/DDBJ whole genome shotgun (WGS) entry which is preliminary data.</text>
</comment>
<dbReference type="AlphaFoldDB" id="A0A7W9WYQ0"/>
<reference evidence="1 2" key="1">
    <citation type="submission" date="2020-08" db="EMBL/GenBank/DDBJ databases">
        <title>The Agave Microbiome: Exploring the role of microbial communities in plant adaptations to desert environments.</title>
        <authorList>
            <person name="Partida-Martinez L.P."/>
        </authorList>
    </citation>
    <scope>NUCLEOTIDE SEQUENCE [LARGE SCALE GENOMIC DNA]</scope>
    <source>
        <strain evidence="1 2">AT3.2</strain>
    </source>
</reference>